<protein>
    <submittedName>
        <fullName evidence="1">Uncharacterized protein</fullName>
    </submittedName>
</protein>
<dbReference type="AlphaFoldDB" id="A0A834IGL4"/>
<proteinExistence type="predicted"/>
<keyword evidence="2" id="KW-1185">Reference proteome</keyword>
<organism evidence="1 2">
    <name type="scientific">Rhynchophorus ferrugineus</name>
    <name type="common">Red palm weevil</name>
    <name type="synonym">Curculio ferrugineus</name>
    <dbReference type="NCBI Taxonomy" id="354439"/>
    <lineage>
        <taxon>Eukaryota</taxon>
        <taxon>Metazoa</taxon>
        <taxon>Ecdysozoa</taxon>
        <taxon>Arthropoda</taxon>
        <taxon>Hexapoda</taxon>
        <taxon>Insecta</taxon>
        <taxon>Pterygota</taxon>
        <taxon>Neoptera</taxon>
        <taxon>Endopterygota</taxon>
        <taxon>Coleoptera</taxon>
        <taxon>Polyphaga</taxon>
        <taxon>Cucujiformia</taxon>
        <taxon>Curculionidae</taxon>
        <taxon>Dryophthorinae</taxon>
        <taxon>Rhynchophorus</taxon>
    </lineage>
</organism>
<accession>A0A834IGL4</accession>
<gene>
    <name evidence="1" type="ORF">GWI33_005476</name>
</gene>
<name>A0A834IGL4_RHYFE</name>
<dbReference type="EMBL" id="JAACXV010000273">
    <property type="protein sequence ID" value="KAF7280817.1"/>
    <property type="molecule type" value="Genomic_DNA"/>
</dbReference>
<sequence length="146" mass="17123">MQSLTFTQKSIAERRKSLHMVFFRRLHIANRRKNHQGYWWDIYVVLYEGGSKDYILKYPGRELADRKNSRIVVLCEPNLNFFFARWGFFRGVRSTKVDESKKSVPVAPRSSSEFAINFNLPINRDLTLMGLLLGHPIETIPYIANN</sequence>
<evidence type="ECO:0000313" key="1">
    <source>
        <dbReference type="EMBL" id="KAF7280817.1"/>
    </source>
</evidence>
<evidence type="ECO:0000313" key="2">
    <source>
        <dbReference type="Proteomes" id="UP000625711"/>
    </source>
</evidence>
<dbReference type="Proteomes" id="UP000625711">
    <property type="component" value="Unassembled WGS sequence"/>
</dbReference>
<comment type="caution">
    <text evidence="1">The sequence shown here is derived from an EMBL/GenBank/DDBJ whole genome shotgun (WGS) entry which is preliminary data.</text>
</comment>
<reference evidence="1" key="1">
    <citation type="submission" date="2020-08" db="EMBL/GenBank/DDBJ databases">
        <title>Genome sequencing and assembly of the red palm weevil Rhynchophorus ferrugineus.</title>
        <authorList>
            <person name="Dias G.B."/>
            <person name="Bergman C.M."/>
            <person name="Manee M."/>
        </authorList>
    </citation>
    <scope>NUCLEOTIDE SEQUENCE</scope>
    <source>
        <strain evidence="1">AA-2017</strain>
        <tissue evidence="1">Whole larva</tissue>
    </source>
</reference>